<protein>
    <recommendedName>
        <fullName evidence="10">Olfactory receptor</fullName>
    </recommendedName>
</protein>
<feature type="transmembrane region" description="Helical" evidence="10">
    <location>
        <begin position="138"/>
        <end position="158"/>
    </location>
</feature>
<keyword evidence="3 9" id="KW-0812">Transmembrane</keyword>
<evidence type="ECO:0000256" key="3">
    <source>
        <dbReference type="ARBA" id="ARBA00022692"/>
    </source>
</evidence>
<dbReference type="Proteomes" id="UP001652662">
    <property type="component" value="Chromosome 11"/>
</dbReference>
<comment type="similarity">
    <text evidence="9">Belongs to the G-protein coupled receptor 1 family.</text>
</comment>
<keyword evidence="8 9" id="KW-0807">Transducer</keyword>
<dbReference type="CDD" id="cd15410">
    <property type="entry name" value="7tmA_OR5D-like"/>
    <property type="match status" value="1"/>
</dbReference>
<accession>A0ABM2EE51</accession>
<evidence type="ECO:0000256" key="8">
    <source>
        <dbReference type="ARBA" id="ARBA00023224"/>
    </source>
</evidence>
<evidence type="ECO:0000256" key="6">
    <source>
        <dbReference type="ARBA" id="ARBA00023136"/>
    </source>
</evidence>
<feature type="transmembrane region" description="Helical" evidence="10">
    <location>
        <begin position="33"/>
        <end position="56"/>
    </location>
</feature>
<proteinExistence type="inferred from homology"/>
<feature type="transmembrane region" description="Helical" evidence="10">
    <location>
        <begin position="280"/>
        <end position="300"/>
    </location>
</feature>
<dbReference type="PANTHER" id="PTHR48018">
    <property type="entry name" value="OLFACTORY RECEPTOR"/>
    <property type="match status" value="1"/>
</dbReference>
<evidence type="ECO:0000256" key="7">
    <source>
        <dbReference type="ARBA" id="ARBA00023170"/>
    </source>
</evidence>
<evidence type="ECO:0000256" key="1">
    <source>
        <dbReference type="ARBA" id="ARBA00003929"/>
    </source>
</evidence>
<keyword evidence="10" id="KW-0552">Olfaction</keyword>
<dbReference type="Pfam" id="PF13853">
    <property type="entry name" value="7tm_4"/>
    <property type="match status" value="1"/>
</dbReference>
<dbReference type="InterPro" id="IPR000725">
    <property type="entry name" value="Olfact_rcpt"/>
</dbReference>
<evidence type="ECO:0000256" key="9">
    <source>
        <dbReference type="RuleBase" id="RU000688"/>
    </source>
</evidence>
<keyword evidence="4 10" id="KW-1133">Transmembrane helix</keyword>
<organism evidence="12 13">
    <name type="scientific">Equus przewalskii</name>
    <name type="common">Przewalski's horse</name>
    <name type="synonym">Equus caballus przewalskii</name>
    <dbReference type="NCBI Taxonomy" id="9798"/>
    <lineage>
        <taxon>Eukaryota</taxon>
        <taxon>Metazoa</taxon>
        <taxon>Chordata</taxon>
        <taxon>Craniata</taxon>
        <taxon>Vertebrata</taxon>
        <taxon>Euteleostomi</taxon>
        <taxon>Mammalia</taxon>
        <taxon>Eutheria</taxon>
        <taxon>Laurasiatheria</taxon>
        <taxon>Perissodactyla</taxon>
        <taxon>Equidae</taxon>
        <taxon>Equus</taxon>
    </lineage>
</organism>
<feature type="domain" description="G-protein coupled receptors family 1 profile" evidence="11">
    <location>
        <begin position="49"/>
        <end position="298"/>
    </location>
</feature>
<evidence type="ECO:0000259" key="11">
    <source>
        <dbReference type="PROSITE" id="PS50262"/>
    </source>
</evidence>
<keyword evidence="7 9" id="KW-0675">Receptor</keyword>
<keyword evidence="6 10" id="KW-0472">Membrane</keyword>
<dbReference type="InterPro" id="IPR017452">
    <property type="entry name" value="GPCR_Rhodpsn_7TM"/>
</dbReference>
<comment type="function">
    <text evidence="1">Putative odorant or sperm cell receptor.</text>
</comment>
<dbReference type="PROSITE" id="PS50262">
    <property type="entry name" value="G_PROTEIN_RECEP_F1_2"/>
    <property type="match status" value="1"/>
</dbReference>
<feature type="transmembrane region" description="Helical" evidence="10">
    <location>
        <begin position="68"/>
        <end position="87"/>
    </location>
</feature>
<comment type="subcellular location">
    <subcellularLocation>
        <location evidence="10">Cell membrane</location>
        <topology evidence="10">Multi-pass membrane protein</topology>
    </subcellularLocation>
    <subcellularLocation>
        <location evidence="2">Membrane</location>
        <topology evidence="2">Multi-pass membrane protein</topology>
    </subcellularLocation>
</comment>
<dbReference type="InterPro" id="IPR000276">
    <property type="entry name" value="GPCR_Rhodpsn"/>
</dbReference>
<dbReference type="PRINTS" id="PR00245">
    <property type="entry name" value="OLFACTORYR"/>
</dbReference>
<evidence type="ECO:0000313" key="12">
    <source>
        <dbReference type="Proteomes" id="UP001652662"/>
    </source>
</evidence>
<evidence type="ECO:0000256" key="2">
    <source>
        <dbReference type="ARBA" id="ARBA00004141"/>
    </source>
</evidence>
<sequence length="320" mass="36384">MKTTQTTEFIEGNYTLVTEFILLGFPTRPELQIVLFLVFLTLYGLILMGNIGLMMLIRINPHLQTPMYFFLSNLSFVDLCYSSVTVPKMLVNFLSVNKSISYYGCTLQFNFFCTFADTESFILAVMAYDRYVALCNPLLYTVVMSRSICIWLIVLSYIGGNMSSLVHTSFAFILKYCDKNVINHFFCDLPPLLKLSCTDTSINELLLSTYGSSVEIICFIIIVISYFFILLSILKIRLSSGRRKTFSTCASHLTSVVIYQGTLLFIYSRPSYLYSPNMDKIISVFYTIIIPVLNPLIYSLRNKDVKDAAKKAIKSKVASL</sequence>
<dbReference type="Gene3D" id="1.20.1070.10">
    <property type="entry name" value="Rhodopsin 7-helix transmembrane proteins"/>
    <property type="match status" value="1"/>
</dbReference>
<evidence type="ECO:0000256" key="5">
    <source>
        <dbReference type="ARBA" id="ARBA00023040"/>
    </source>
</evidence>
<keyword evidence="10" id="KW-0716">Sensory transduction</keyword>
<dbReference type="PROSITE" id="PS00237">
    <property type="entry name" value="G_PROTEIN_RECEP_F1_1"/>
    <property type="match status" value="1"/>
</dbReference>
<reference evidence="13" key="1">
    <citation type="submission" date="2025-08" db="UniProtKB">
        <authorList>
            <consortium name="RefSeq"/>
        </authorList>
    </citation>
    <scope>IDENTIFICATION</scope>
    <source>
        <tissue evidence="13">Blood</tissue>
    </source>
</reference>
<dbReference type="RefSeq" id="XP_008510507.2">
    <property type="nucleotide sequence ID" value="XM_008512285.2"/>
</dbReference>
<feature type="transmembrane region" description="Helical" evidence="10">
    <location>
        <begin position="246"/>
        <end position="268"/>
    </location>
</feature>
<gene>
    <name evidence="13" type="primary">LOC103545713</name>
</gene>
<feature type="transmembrane region" description="Helical" evidence="10">
    <location>
        <begin position="214"/>
        <end position="234"/>
    </location>
</feature>
<keyword evidence="12" id="KW-1185">Reference proteome</keyword>
<keyword evidence="5 9" id="KW-0297">G-protein coupled receptor</keyword>
<dbReference type="GeneID" id="103545713"/>
<dbReference type="PRINTS" id="PR00237">
    <property type="entry name" value="GPCRRHODOPSN"/>
</dbReference>
<dbReference type="SUPFAM" id="SSF81321">
    <property type="entry name" value="Family A G protein-coupled receptor-like"/>
    <property type="match status" value="1"/>
</dbReference>
<name>A0ABM2EE51_EQUPR</name>
<keyword evidence="10" id="KW-1003">Cell membrane</keyword>
<evidence type="ECO:0000256" key="4">
    <source>
        <dbReference type="ARBA" id="ARBA00022989"/>
    </source>
</evidence>
<evidence type="ECO:0000256" key="10">
    <source>
        <dbReference type="RuleBase" id="RU363047"/>
    </source>
</evidence>
<evidence type="ECO:0000313" key="13">
    <source>
        <dbReference type="RefSeq" id="XP_008510507.2"/>
    </source>
</evidence>